<comment type="caution">
    <text evidence="2">The sequence shown here is derived from an EMBL/GenBank/DDBJ whole genome shotgun (WGS) entry which is preliminary data.</text>
</comment>
<evidence type="ECO:0008006" key="4">
    <source>
        <dbReference type="Google" id="ProtNLM"/>
    </source>
</evidence>
<evidence type="ECO:0000313" key="3">
    <source>
        <dbReference type="Proteomes" id="UP000604117"/>
    </source>
</evidence>
<evidence type="ECO:0000256" key="1">
    <source>
        <dbReference type="SAM" id="MobiDB-lite"/>
    </source>
</evidence>
<gene>
    <name evidence="2" type="ORF">Asi02nite_38090</name>
</gene>
<organism evidence="2 3">
    <name type="scientific">Asanoa siamensis</name>
    <dbReference type="NCBI Taxonomy" id="926357"/>
    <lineage>
        <taxon>Bacteria</taxon>
        <taxon>Bacillati</taxon>
        <taxon>Actinomycetota</taxon>
        <taxon>Actinomycetes</taxon>
        <taxon>Micromonosporales</taxon>
        <taxon>Micromonosporaceae</taxon>
        <taxon>Asanoa</taxon>
    </lineage>
</organism>
<dbReference type="InterPro" id="IPR011050">
    <property type="entry name" value="Pectin_lyase_fold/virulence"/>
</dbReference>
<protein>
    <recommendedName>
        <fullName evidence="4">Right handed beta helix region</fullName>
    </recommendedName>
</protein>
<sequence length="836" mass="84315">MSVVSGGAAAAADPPPTIYVDRRCGATADGSASRPYCWIGDAAAVAVPGQTVLVRAAIYPESVVVPSGEPGKPITFAADRRVGEGRPRVGGTDKPHLVISGAHDVVIDGFDLGPSVTGVTGQAQVVIDDASDVTISNGRLNGSIDVRRSQRVTVRGLSASGSRAPVFAIGAGTTDTALVGNSVTFYRQPEEGILPAISVADAPRTTVTNNTIVTDCHTGVAVSGASAGFGLHNSIVRTTLARNPGRCRADGQDPAGAVPVVVTGTATVDHNVLDPGHGGPLYSWAGTTYTNPGAFHAATGQGAHDIGADPKLANVDDGLNGWRLAGDSPAVDSAWAAAPGRPASDQLGNAHADKPDVPNSGGGYADRGAVELLPVPTVDASIARVPGGGALETVARGRLTFPWATDGPVSELAFVPTGGGRAVINQTGSAGFTFDRAGYVCVTVEFSEDRFRTTSSVKDKACVVVGGAYTAVTPQRVLDTRSALGVPGTAPIGPNAGIEFALPATAAAASAVVLNVTVTQPTTSGYLTVHGAADPLPTSSNLNFAAGQTVANLVTVKVSNGNVHIHNGGRGSAHMIADLAGYYGNTGSGLTAGNPARVLDTRAAVGVPGTTPIGPDGRVTVDLSTRVPTGTTAAVLNLTATDATNGGLFTAYPPGAAVPTASNLNFVGGQTVNNMVIAPVVDGRVAFAHTGKGTVHLIADLAAWFAPGSGGTLAPTAPTRILDTRATSTTLGPGEAVEVRPDTTLCASDGCFWRPRAVVANLTATGAQRGGYLTVYPDETNRPTQSVLNYAAGRTTATLFTTGLRVSGTFMVYNGGKGPVDVIVDQAGFYLAPADL</sequence>
<accession>A0ABQ4CSM3</accession>
<evidence type="ECO:0000313" key="2">
    <source>
        <dbReference type="EMBL" id="GIF74291.1"/>
    </source>
</evidence>
<name>A0ABQ4CSM3_9ACTN</name>
<dbReference type="InterPro" id="IPR012334">
    <property type="entry name" value="Pectin_lyas_fold"/>
</dbReference>
<proteinExistence type="predicted"/>
<keyword evidence="3" id="KW-1185">Reference proteome</keyword>
<dbReference type="Gene3D" id="2.160.20.10">
    <property type="entry name" value="Single-stranded right-handed beta-helix, Pectin lyase-like"/>
    <property type="match status" value="1"/>
</dbReference>
<reference evidence="2 3" key="1">
    <citation type="submission" date="2021-01" db="EMBL/GenBank/DDBJ databases">
        <title>Whole genome shotgun sequence of Asanoa siamensis NBRC 107932.</title>
        <authorList>
            <person name="Komaki H."/>
            <person name="Tamura T."/>
        </authorList>
    </citation>
    <scope>NUCLEOTIDE SEQUENCE [LARGE SCALE GENOMIC DNA]</scope>
    <source>
        <strain evidence="2 3">NBRC 107932</strain>
    </source>
</reference>
<dbReference type="Proteomes" id="UP000604117">
    <property type="component" value="Unassembled WGS sequence"/>
</dbReference>
<dbReference type="SUPFAM" id="SSF51126">
    <property type="entry name" value="Pectin lyase-like"/>
    <property type="match status" value="1"/>
</dbReference>
<feature type="region of interest" description="Disordered" evidence="1">
    <location>
        <begin position="333"/>
        <end position="365"/>
    </location>
</feature>
<dbReference type="EMBL" id="BONE01000029">
    <property type="protein sequence ID" value="GIF74291.1"/>
    <property type="molecule type" value="Genomic_DNA"/>
</dbReference>